<dbReference type="STRING" id="1658765.Msub_20936"/>
<dbReference type="PANTHER" id="PTHR21043">
    <property type="entry name" value="IOJAP SUPERFAMILY ORTHOLOG"/>
    <property type="match status" value="1"/>
</dbReference>
<dbReference type="HAMAP" id="MF_01477">
    <property type="entry name" value="Iojap_RsfS"/>
    <property type="match status" value="1"/>
</dbReference>
<dbReference type="GO" id="GO:0017148">
    <property type="term" value="P:negative regulation of translation"/>
    <property type="evidence" value="ECO:0007669"/>
    <property type="project" value="UniProtKB-UniRule"/>
</dbReference>
<dbReference type="AlphaFoldDB" id="A0A0J7J723"/>
<dbReference type="NCBIfam" id="TIGR00090">
    <property type="entry name" value="rsfS_iojap_ybeB"/>
    <property type="match status" value="1"/>
</dbReference>
<comment type="caution">
    <text evidence="3">The sequence shown here is derived from an EMBL/GenBank/DDBJ whole genome shotgun (WGS) entry which is preliminary data.</text>
</comment>
<dbReference type="EMBL" id="LFBU01000002">
    <property type="protein sequence ID" value="KMQ73716.1"/>
    <property type="molecule type" value="Genomic_DNA"/>
</dbReference>
<keyword evidence="2" id="KW-0810">Translation regulation</keyword>
<dbReference type="Proteomes" id="UP000036102">
    <property type="component" value="Unassembled WGS sequence"/>
</dbReference>
<keyword evidence="2" id="KW-0678">Repressor</keyword>
<evidence type="ECO:0000256" key="2">
    <source>
        <dbReference type="HAMAP-Rule" id="MF_01477"/>
    </source>
</evidence>
<proteinExistence type="inferred from homology"/>
<accession>A0A0J7J723</accession>
<evidence type="ECO:0000256" key="1">
    <source>
        <dbReference type="ARBA" id="ARBA00010574"/>
    </source>
</evidence>
<evidence type="ECO:0000313" key="3">
    <source>
        <dbReference type="EMBL" id="KMQ73716.1"/>
    </source>
</evidence>
<dbReference type="PATRIC" id="fig|1658765.3.peg.4195"/>
<evidence type="ECO:0000313" key="4">
    <source>
        <dbReference type="Proteomes" id="UP000036102"/>
    </source>
</evidence>
<keyword evidence="4" id="KW-1185">Reference proteome</keyword>
<dbReference type="Pfam" id="PF02410">
    <property type="entry name" value="RsfS"/>
    <property type="match status" value="1"/>
</dbReference>
<dbReference type="Gene3D" id="3.30.460.10">
    <property type="entry name" value="Beta Polymerase, domain 2"/>
    <property type="match status" value="1"/>
</dbReference>
<gene>
    <name evidence="2" type="primary">rsfS</name>
    <name evidence="3" type="ORF">Msub_20936</name>
</gene>
<protein>
    <recommendedName>
        <fullName evidence="2">Ribosomal silencing factor RsfS</fullName>
    </recommendedName>
</protein>
<name>A0A0J7J723_9GAMM</name>
<dbReference type="GO" id="GO:0042256">
    <property type="term" value="P:cytosolic ribosome assembly"/>
    <property type="evidence" value="ECO:0007669"/>
    <property type="project" value="UniProtKB-UniRule"/>
</dbReference>
<comment type="similarity">
    <text evidence="1 2">Belongs to the Iojap/RsfS family.</text>
</comment>
<comment type="subunit">
    <text evidence="2">Interacts with ribosomal protein uL14 (rplN).</text>
</comment>
<dbReference type="PANTHER" id="PTHR21043:SF0">
    <property type="entry name" value="MITOCHONDRIAL ASSEMBLY OF RIBOSOMAL LARGE SUBUNIT PROTEIN 1"/>
    <property type="match status" value="1"/>
</dbReference>
<dbReference type="InterPro" id="IPR043519">
    <property type="entry name" value="NT_sf"/>
</dbReference>
<sequence>MVRAPTGTFSATIASEYDISGGHSGKRPSDRVIMQAEQLKDLVVNALEDVKAQDISVIDVRDRTSITDFMVLASGTSNRHVKSLADSVVVEAKEQGVRASNVEGAGVSDWILVDLGDVVVHVMMPATREFYDLERFWRDAPDLGVAGSE</sequence>
<dbReference type="GO" id="GO:0043023">
    <property type="term" value="F:ribosomal large subunit binding"/>
    <property type="evidence" value="ECO:0007669"/>
    <property type="project" value="TreeGrafter"/>
</dbReference>
<dbReference type="InterPro" id="IPR004394">
    <property type="entry name" value="Iojap/RsfS/C7orf30"/>
</dbReference>
<dbReference type="GO" id="GO:0090071">
    <property type="term" value="P:negative regulation of ribosome biogenesis"/>
    <property type="evidence" value="ECO:0007669"/>
    <property type="project" value="UniProtKB-UniRule"/>
</dbReference>
<comment type="subcellular location">
    <subcellularLocation>
        <location evidence="2">Cytoplasm</location>
    </subcellularLocation>
</comment>
<comment type="function">
    <text evidence="2">Functions as a ribosomal silencing factor. Interacts with ribosomal protein uL14 (rplN), blocking formation of intersubunit bridge B8. Prevents association of the 30S and 50S ribosomal subunits and the formation of functional ribosomes, thus repressing translation.</text>
</comment>
<dbReference type="GO" id="GO:0005737">
    <property type="term" value="C:cytoplasm"/>
    <property type="evidence" value="ECO:0007669"/>
    <property type="project" value="UniProtKB-SubCell"/>
</dbReference>
<organism evidence="3 4">
    <name type="scientific">Marinobacter subterrani</name>
    <dbReference type="NCBI Taxonomy" id="1658765"/>
    <lineage>
        <taxon>Bacteria</taxon>
        <taxon>Pseudomonadati</taxon>
        <taxon>Pseudomonadota</taxon>
        <taxon>Gammaproteobacteria</taxon>
        <taxon>Pseudomonadales</taxon>
        <taxon>Marinobacteraceae</taxon>
        <taxon>Marinobacter</taxon>
    </lineage>
</organism>
<dbReference type="SUPFAM" id="SSF81301">
    <property type="entry name" value="Nucleotidyltransferase"/>
    <property type="match status" value="1"/>
</dbReference>
<keyword evidence="2" id="KW-0963">Cytoplasm</keyword>
<reference evidence="3 4" key="1">
    <citation type="submission" date="2015-06" db="EMBL/GenBank/DDBJ databases">
        <title>Marinobacter subterrani, a genetically tractable neutrophilic iron-oxidizing strain isolated from the Soudan Iron Mine.</title>
        <authorList>
            <person name="Bonis B.M."/>
            <person name="Gralnick J.A."/>
        </authorList>
    </citation>
    <scope>NUCLEOTIDE SEQUENCE [LARGE SCALE GENOMIC DNA]</scope>
    <source>
        <strain evidence="3 4">JG233</strain>
    </source>
</reference>